<proteinExistence type="predicted"/>
<evidence type="ECO:0000256" key="1">
    <source>
        <dbReference type="SAM" id="MobiDB-lite"/>
    </source>
</evidence>
<keyword evidence="2" id="KW-1133">Transmembrane helix</keyword>
<keyword evidence="2" id="KW-0812">Transmembrane</keyword>
<evidence type="ECO:0000256" key="2">
    <source>
        <dbReference type="SAM" id="Phobius"/>
    </source>
</evidence>
<name>A0AAD9LYY2_9PEZI</name>
<comment type="caution">
    <text evidence="3">The sequence shown here is derived from an EMBL/GenBank/DDBJ whole genome shotgun (WGS) entry which is preliminary data.</text>
</comment>
<keyword evidence="2" id="KW-0472">Membrane</keyword>
<evidence type="ECO:0000313" key="4">
    <source>
        <dbReference type="Proteomes" id="UP001232148"/>
    </source>
</evidence>
<dbReference type="Proteomes" id="UP001232148">
    <property type="component" value="Unassembled WGS sequence"/>
</dbReference>
<reference evidence="3" key="1">
    <citation type="submission" date="2021-06" db="EMBL/GenBank/DDBJ databases">
        <title>Comparative genomics, transcriptomics and evolutionary studies reveal genomic signatures of adaptation to plant cell wall in hemibiotrophic fungi.</title>
        <authorList>
            <consortium name="DOE Joint Genome Institute"/>
            <person name="Baroncelli R."/>
            <person name="Diaz J.F."/>
            <person name="Benocci T."/>
            <person name="Peng M."/>
            <person name="Battaglia E."/>
            <person name="Haridas S."/>
            <person name="Andreopoulos W."/>
            <person name="Labutti K."/>
            <person name="Pangilinan J."/>
            <person name="Floch G.L."/>
            <person name="Makela M.R."/>
            <person name="Henrissat B."/>
            <person name="Grigoriev I.V."/>
            <person name="Crouch J.A."/>
            <person name="De Vries R.P."/>
            <person name="Sukno S.A."/>
            <person name="Thon M.R."/>
        </authorList>
    </citation>
    <scope>NUCLEOTIDE SEQUENCE</scope>
    <source>
        <strain evidence="3">MAFF235873</strain>
    </source>
</reference>
<dbReference type="AlphaFoldDB" id="A0AAD9LYY2"/>
<protein>
    <recommendedName>
        <fullName evidence="5">Transmembrane protein</fullName>
    </recommendedName>
</protein>
<dbReference type="EMBL" id="MU843000">
    <property type="protein sequence ID" value="KAK2023415.1"/>
    <property type="molecule type" value="Genomic_DNA"/>
</dbReference>
<gene>
    <name evidence="3" type="ORF">LX32DRAFT_144805</name>
</gene>
<keyword evidence="4" id="KW-1185">Reference proteome</keyword>
<organism evidence="3 4">
    <name type="scientific">Colletotrichum zoysiae</name>
    <dbReference type="NCBI Taxonomy" id="1216348"/>
    <lineage>
        <taxon>Eukaryota</taxon>
        <taxon>Fungi</taxon>
        <taxon>Dikarya</taxon>
        <taxon>Ascomycota</taxon>
        <taxon>Pezizomycotina</taxon>
        <taxon>Sordariomycetes</taxon>
        <taxon>Hypocreomycetidae</taxon>
        <taxon>Glomerellales</taxon>
        <taxon>Glomerellaceae</taxon>
        <taxon>Colletotrichum</taxon>
        <taxon>Colletotrichum graminicola species complex</taxon>
    </lineage>
</organism>
<feature type="transmembrane region" description="Helical" evidence="2">
    <location>
        <begin position="62"/>
        <end position="85"/>
    </location>
</feature>
<evidence type="ECO:0008006" key="5">
    <source>
        <dbReference type="Google" id="ProtNLM"/>
    </source>
</evidence>
<accession>A0AAD9LYY2</accession>
<feature type="region of interest" description="Disordered" evidence="1">
    <location>
        <begin position="1"/>
        <end position="33"/>
    </location>
</feature>
<evidence type="ECO:0000313" key="3">
    <source>
        <dbReference type="EMBL" id="KAK2023415.1"/>
    </source>
</evidence>
<sequence length="117" mass="13310">MWVSHTRARKADRWAGPDQCEQGKTGGRRTGERCKGWLRRPSEKGGLSLRDFAVKRGLGSHFLAVCLTGLVWFVMFCSLLFFSFFSSSKTSDSRSIVLIHPLARTWRTVENQCSRRG</sequence>